<dbReference type="AlphaFoldDB" id="A0A1H0FUL3"/>
<accession>A0A1H0FUL3</accession>
<dbReference type="RefSeq" id="WP_092066307.1">
    <property type="nucleotide sequence ID" value="NZ_FNIN01000014.1"/>
</dbReference>
<evidence type="ECO:0000313" key="2">
    <source>
        <dbReference type="EMBL" id="SDN98346.1"/>
    </source>
</evidence>
<organism evidence="2 3">
    <name type="scientific">Desulfonauticus submarinus</name>
    <dbReference type="NCBI Taxonomy" id="206665"/>
    <lineage>
        <taxon>Bacteria</taxon>
        <taxon>Pseudomonadati</taxon>
        <taxon>Thermodesulfobacteriota</taxon>
        <taxon>Desulfovibrionia</taxon>
        <taxon>Desulfovibrionales</taxon>
        <taxon>Desulfonauticaceae</taxon>
        <taxon>Desulfonauticus</taxon>
    </lineage>
</organism>
<evidence type="ECO:0000259" key="1">
    <source>
        <dbReference type="Pfam" id="PF10040"/>
    </source>
</evidence>
<name>A0A1H0FUL3_9BACT</name>
<dbReference type="InterPro" id="IPR019267">
    <property type="entry name" value="CRISPR-assoc_Cas6_C"/>
</dbReference>
<dbReference type="Proteomes" id="UP000199602">
    <property type="component" value="Unassembled WGS sequence"/>
</dbReference>
<dbReference type="Pfam" id="PF10040">
    <property type="entry name" value="CRISPR_Cas6"/>
    <property type="match status" value="1"/>
</dbReference>
<evidence type="ECO:0000313" key="3">
    <source>
        <dbReference type="Proteomes" id="UP000199602"/>
    </source>
</evidence>
<sequence>MEFIRKINFLPLNVKIQAQEEFLLPVYKGGTFRGGFGYTFKRAVCALKSVSDCKGCILSSSCVYAYIFETLRPEDTKIMRRYEHVPHPFVLCPPLERKRLYQKGDILEFGLVLIGKAIEFLPYFIIVFQALASEGLGADKGKCVLKEITSCDGKQVYRADKDVVKKTGIISGKELIAHPVSCRRVRMDFLTPLRLQRNGKIIDNNLSFQDIFRALLRRVSLLTYFHCNMDIEDKGVNFKLLIEKSKEIKTIEDNTRWFHWKRYSTRQKRAMPVGGLIGDITFEGNFEPFWLFLRLGEYFHVGKNTSFGLGKYKLNY</sequence>
<dbReference type="STRING" id="206665.SAMN04488516_11440"/>
<reference evidence="2 3" key="1">
    <citation type="submission" date="2016-10" db="EMBL/GenBank/DDBJ databases">
        <authorList>
            <person name="de Groot N.N."/>
        </authorList>
    </citation>
    <scope>NUCLEOTIDE SEQUENCE [LARGE SCALE GENOMIC DNA]</scope>
    <source>
        <strain evidence="2 3">DSM 15269</strain>
    </source>
</reference>
<protein>
    <submittedName>
        <fullName evidence="2">CRISPR-associated endoribonuclease Cas6</fullName>
    </submittedName>
</protein>
<dbReference type="Gene3D" id="3.30.70.1900">
    <property type="match status" value="1"/>
</dbReference>
<gene>
    <name evidence="2" type="ORF">SAMN04488516_11440</name>
</gene>
<keyword evidence="3" id="KW-1185">Reference proteome</keyword>
<dbReference type="EMBL" id="FNIN01000014">
    <property type="protein sequence ID" value="SDN98346.1"/>
    <property type="molecule type" value="Genomic_DNA"/>
</dbReference>
<proteinExistence type="predicted"/>
<dbReference type="OrthoDB" id="9787241at2"/>
<feature type="domain" description="CRISPR-associated protein Cas6 C-terminal" evidence="1">
    <location>
        <begin position="187"/>
        <end position="312"/>
    </location>
</feature>